<keyword evidence="11" id="KW-1185">Reference proteome</keyword>
<feature type="domain" description="DUF7779" evidence="9">
    <location>
        <begin position="677"/>
        <end position="750"/>
    </location>
</feature>
<dbReference type="InterPro" id="IPR056681">
    <property type="entry name" value="DUF7779"/>
</dbReference>
<comment type="caution">
    <text evidence="10">The sequence shown here is derived from an EMBL/GenBank/DDBJ whole genome shotgun (WGS) entry which is preliminary data.</text>
</comment>
<dbReference type="Gene3D" id="2.40.10.10">
    <property type="entry name" value="Trypsin-like serine proteases"/>
    <property type="match status" value="2"/>
</dbReference>
<evidence type="ECO:0000313" key="11">
    <source>
        <dbReference type="Proteomes" id="UP000695562"/>
    </source>
</evidence>
<dbReference type="GO" id="GO:0008236">
    <property type="term" value="F:serine-type peptidase activity"/>
    <property type="evidence" value="ECO:0007669"/>
    <property type="project" value="UniProtKB-KW"/>
</dbReference>
<evidence type="ECO:0000256" key="4">
    <source>
        <dbReference type="ARBA" id="ARBA00022801"/>
    </source>
</evidence>
<dbReference type="InterPro" id="IPR002182">
    <property type="entry name" value="NB-ARC"/>
</dbReference>
<evidence type="ECO:0000256" key="2">
    <source>
        <dbReference type="ARBA" id="ARBA00022670"/>
    </source>
</evidence>
<evidence type="ECO:0000259" key="9">
    <source>
        <dbReference type="Pfam" id="PF25000"/>
    </source>
</evidence>
<dbReference type="PRINTS" id="PR00839">
    <property type="entry name" value="V8PROTEASE"/>
</dbReference>
<dbReference type="EMBL" id="AJWJ01000037">
    <property type="protein sequence ID" value="KAF2077152.1"/>
    <property type="molecule type" value="Genomic_DNA"/>
</dbReference>
<comment type="similarity">
    <text evidence="1 6">Belongs to the peptidase S1B family.</text>
</comment>
<dbReference type="Gene3D" id="3.40.50.300">
    <property type="entry name" value="P-loop containing nucleotide triphosphate hydrolases"/>
    <property type="match status" value="1"/>
</dbReference>
<dbReference type="InterPro" id="IPR043504">
    <property type="entry name" value="Peptidase_S1_PA_chymotrypsin"/>
</dbReference>
<dbReference type="InterPro" id="IPR027417">
    <property type="entry name" value="P-loop_NTPase"/>
</dbReference>
<keyword evidence="3" id="KW-0732">Signal</keyword>
<name>A0A8J4Q1S9_9MYCE</name>
<dbReference type="SUPFAM" id="SSF52540">
    <property type="entry name" value="P-loop containing nucleoside triphosphate hydrolases"/>
    <property type="match status" value="1"/>
</dbReference>
<evidence type="ECO:0000259" key="8">
    <source>
        <dbReference type="Pfam" id="PF00931"/>
    </source>
</evidence>
<evidence type="ECO:0000256" key="1">
    <source>
        <dbReference type="ARBA" id="ARBA00008764"/>
    </source>
</evidence>
<accession>A0A8J4Q1S9</accession>
<dbReference type="OrthoDB" id="7464126at2759"/>
<feature type="coiled-coil region" evidence="7">
    <location>
        <begin position="627"/>
        <end position="654"/>
    </location>
</feature>
<feature type="domain" description="NB-ARC" evidence="8">
    <location>
        <begin position="446"/>
        <end position="592"/>
    </location>
</feature>
<dbReference type="Pfam" id="PF25000">
    <property type="entry name" value="DUF7779"/>
    <property type="match status" value="1"/>
</dbReference>
<reference evidence="10" key="1">
    <citation type="submission" date="2020-01" db="EMBL/GenBank/DDBJ databases">
        <title>Development of genomics and gene disruption for Polysphondylium violaceum indicates a role for the polyketide synthase stlB in stalk morphogenesis.</title>
        <authorList>
            <person name="Narita B."/>
            <person name="Kawabe Y."/>
            <person name="Kin K."/>
            <person name="Saito T."/>
            <person name="Gibbs R."/>
            <person name="Kuspa A."/>
            <person name="Muzny D."/>
            <person name="Queller D."/>
            <person name="Richards S."/>
            <person name="Strassman J."/>
            <person name="Sucgang R."/>
            <person name="Worley K."/>
            <person name="Schaap P."/>
        </authorList>
    </citation>
    <scope>NUCLEOTIDE SEQUENCE</scope>
    <source>
        <strain evidence="10">QSvi11</strain>
    </source>
</reference>
<protein>
    <recommendedName>
        <fullName evidence="6">Serine protease</fullName>
        <ecNumber evidence="6">3.4.21.-</ecNumber>
    </recommendedName>
</protein>
<evidence type="ECO:0000256" key="7">
    <source>
        <dbReference type="SAM" id="Coils"/>
    </source>
</evidence>
<evidence type="ECO:0000313" key="10">
    <source>
        <dbReference type="EMBL" id="KAF2077152.1"/>
    </source>
</evidence>
<dbReference type="Pfam" id="PF00931">
    <property type="entry name" value="NB-ARC"/>
    <property type="match status" value="1"/>
</dbReference>
<sequence length="1952" mass="223392">MEVKVIENDGESLEFNSNSNEYEGYSKSSDSGLAHYTHCFKPHDLDDSLWPHSAHGRLIISCRDSKTLYGSGVIVGPNMILTAAHNLFDSSSSVGNWPESISFIANGDKTKQRYQSAVLIRHCDHRKDPFDVGLLILRDAIGFKFGWYGMLSTSLNGHLKCFKIMVTGYPAEDLHNTKKYKEYDITGKISVKANTMFSYNLSTKHGQSGGAIWKQCPSIIENNSSSVFVIGVHTKEGGLGTQLTYDIFKLLVQYIKKYHFKSYSQPLPYSNNNNNNDNNNNNKTIEWYYNQAKKYQQENKIEKELEYLQLAFKLSAQKTLIQDPEWIEDYANSLLKVYNASLELTKRSVYLSESFNLFQKLFEQNCSPELISRVQDKLSIICQQGLGGLDINVYGKNHASVQPKLPRVTYTKVIHKIPDLPTNLIPRNDHQDNVNYIEKIHKIFNNVSSCRITITGMGGIGKTTLAKQFAYNCFEKKLFSHIFFISSDSNENLVKDYKTILKFYLGIRELDSSDSDCIIRFTQAIESLPSSCSTLLIYDNVESKQFLLNKIPLDNAKIIITSRNRQTSGDPWDSMISLELLSLKESVQLFEKWLADFIDQQDRDQLENLSNILQRLPLAIAHASSYIQNQQLTIQEYINEFREFKEELEDQDDLEEQYKFQASYDRLIGKTFNMAKTKLSQPEKLILEYLAYLNPDQIKTSTLRIILDHKTDQKINISLGKLYNFSLITQLDKQGTLSTHRVVQHVSLRQQHRDSKIKKNLTFILNRFYQYLYDDQASRYGENNVAEYYADLSTISNHVSFIGSIVQLHCKEIKCAGILMKHQLIMNLNHQRLSIVHTDQSALEDQFEKFDFQHKTIDKKDIARLVYQVISRDCLENDYHITRYSNNYIYSLIKIISDSVSKNLLSLDRAKVVVVYIFDLSRYLDLKNISLVIDNFILSINNGTFTDIQIQDIVSLTKQLSNPLMDGFNISTIIQIVCCVLDSKQLSNEKIQFLIGQTLSLSTPTINGQQITSIIESLLQLIQSKNLSNSDIDRIVHFILCLTKPNVDGYNVSIITKTMVNLIKQNQLGISQIQEIVNHTLLLTGVNINGLEMSSILQSITNLYKDNNDKNIKPIIKHVGTIINHISTLDQVSFVIKVVSDLFKSNTLEQVESIIKKTFFIISQEMNGGEVGFIIRSIEKLVQEKDHETITSILDNTCLFSKDINARNISCIIHFFTEIIENNVERDIQTFIINHTLQFEIQYMDGNEVKLIMKAILSLYKKLNLSNDQILNIIKSTKQFVISNSGEQIATMIRSLSSLNLPILESPNTTTTNRGPALPSKTSNIFISPVIKSILISSKNNPNSIVKHTNALSGYISSIISLIVSKKTYLSEKQMTLTTNLCQVLIKNSMDIHEISTIIECISSLFSRHNLSSENIEQIVSFTQSLMKQEAMDGNQISSIINSLSSTFTRYKLSMYQTNKVFDYVRMVSNKMKSSSTLSSVVQSIVSLFGQGRLTHQQIQSSMDFTLSTLTSHMDGYDISSILNLFSHLVQKNDDNIYKIIKHFKTISNEFYGSNISSILHKISSLFKEIPQEKTLSKIISNTTELLSNKMDGQEIISIINTITTFYKSPPGSSTYIDCENIDRIIIQTKRFKNIDGYQISLVINAIALLYQHNIGDYQINNIINHALSLSFPNIKCYDSIIKNLFLIYSLEERNKIVSVCKLEMKPFINPATLLYNFNNDKLFKGVQEQDEIEFKQTHIKRIQEILGKVSKQTQQQLAIIQHEIYLSTSLFYCQDQLIEKIIDYTVILTTHLKLKETDILLIIKHLSIISTSFCSQQDLLECLIKSSIVFKDIIKNNYHQFYLILQSLVTSNSNSSNIQQQISIIINILKSLPNDIMQLLLDDSNSCFNLSNIIQRLLYFESNYKGFLQDLHQQLVTISQRDQSLTDEKWIHMVIYKIFDPKTIFNPSNEC</sequence>
<dbReference type="GO" id="GO:0043531">
    <property type="term" value="F:ADP binding"/>
    <property type="evidence" value="ECO:0007669"/>
    <property type="project" value="InterPro"/>
</dbReference>
<proteinExistence type="inferred from homology"/>
<organism evidence="10 11">
    <name type="scientific">Polysphondylium violaceum</name>
    <dbReference type="NCBI Taxonomy" id="133409"/>
    <lineage>
        <taxon>Eukaryota</taxon>
        <taxon>Amoebozoa</taxon>
        <taxon>Evosea</taxon>
        <taxon>Eumycetozoa</taxon>
        <taxon>Dictyostelia</taxon>
        <taxon>Dictyosteliales</taxon>
        <taxon>Dictyosteliaceae</taxon>
        <taxon>Polysphondylium</taxon>
    </lineage>
</organism>
<gene>
    <name evidence="10" type="ORF">CYY_001537</name>
</gene>
<dbReference type="InterPro" id="IPR008256">
    <property type="entry name" value="Peptidase_S1B"/>
</dbReference>
<dbReference type="PANTHER" id="PTHR15462">
    <property type="entry name" value="SERINE PROTEASE"/>
    <property type="match status" value="1"/>
</dbReference>
<keyword evidence="5 6" id="KW-0720">Serine protease</keyword>
<dbReference type="PANTHER" id="PTHR15462:SF8">
    <property type="entry name" value="SERINE PROTEASE"/>
    <property type="match status" value="1"/>
</dbReference>
<keyword evidence="4 6" id="KW-0378">Hydrolase</keyword>
<dbReference type="GO" id="GO:0006508">
    <property type="term" value="P:proteolysis"/>
    <property type="evidence" value="ECO:0007669"/>
    <property type="project" value="UniProtKB-KW"/>
</dbReference>
<dbReference type="Proteomes" id="UP000695562">
    <property type="component" value="Unassembled WGS sequence"/>
</dbReference>
<evidence type="ECO:0000256" key="3">
    <source>
        <dbReference type="ARBA" id="ARBA00022729"/>
    </source>
</evidence>
<dbReference type="InterPro" id="IPR050966">
    <property type="entry name" value="Glutamyl_endopeptidase"/>
</dbReference>
<keyword evidence="7" id="KW-0175">Coiled coil</keyword>
<keyword evidence="2 6" id="KW-0645">Protease</keyword>
<dbReference type="SUPFAM" id="SSF50494">
    <property type="entry name" value="Trypsin-like serine proteases"/>
    <property type="match status" value="1"/>
</dbReference>
<dbReference type="EC" id="3.4.21.-" evidence="6"/>
<dbReference type="InterPro" id="IPR009003">
    <property type="entry name" value="Peptidase_S1_PA"/>
</dbReference>
<evidence type="ECO:0000256" key="6">
    <source>
        <dbReference type="RuleBase" id="RU004296"/>
    </source>
</evidence>
<evidence type="ECO:0000256" key="5">
    <source>
        <dbReference type="ARBA" id="ARBA00022825"/>
    </source>
</evidence>